<dbReference type="EMBL" id="SMFQ01000005">
    <property type="protein sequence ID" value="TCJ83055.1"/>
    <property type="molecule type" value="Genomic_DNA"/>
</dbReference>
<dbReference type="InterPro" id="IPR010102">
    <property type="entry name" value="Succ_semiAld_DH"/>
</dbReference>
<protein>
    <submittedName>
        <fullName evidence="6">Succinate-semialdehyde dehydrogenase/glutarate-semialdehyde dehydrogenase</fullName>
    </submittedName>
</protein>
<evidence type="ECO:0000313" key="7">
    <source>
        <dbReference type="Proteomes" id="UP000294887"/>
    </source>
</evidence>
<keyword evidence="7" id="KW-1185">Reference proteome</keyword>
<keyword evidence="2 4" id="KW-0560">Oxidoreductase</keyword>
<dbReference type="GO" id="GO:0004777">
    <property type="term" value="F:succinate-semialdehyde dehydrogenase (NAD+) activity"/>
    <property type="evidence" value="ECO:0007669"/>
    <property type="project" value="TreeGrafter"/>
</dbReference>
<evidence type="ECO:0000256" key="1">
    <source>
        <dbReference type="ARBA" id="ARBA00009986"/>
    </source>
</evidence>
<gene>
    <name evidence="6" type="ORF">EV695_3793</name>
</gene>
<dbReference type="InterPro" id="IPR050740">
    <property type="entry name" value="Aldehyde_DH_Superfamily"/>
</dbReference>
<reference evidence="6 7" key="1">
    <citation type="submission" date="2019-03" db="EMBL/GenBank/DDBJ databases">
        <title>Genomic Encyclopedia of Type Strains, Phase IV (KMG-IV): sequencing the most valuable type-strain genomes for metagenomic binning, comparative biology and taxonomic classification.</title>
        <authorList>
            <person name="Goeker M."/>
        </authorList>
    </citation>
    <scope>NUCLEOTIDE SEQUENCE [LARGE SCALE GENOMIC DNA]</scope>
    <source>
        <strain evidence="6 7">DSM 24830</strain>
    </source>
</reference>
<dbReference type="PROSITE" id="PS00687">
    <property type="entry name" value="ALDEHYDE_DEHYDR_GLU"/>
    <property type="match status" value="1"/>
</dbReference>
<dbReference type="PROSITE" id="PS00070">
    <property type="entry name" value="ALDEHYDE_DEHYDR_CYS"/>
    <property type="match status" value="1"/>
</dbReference>
<dbReference type="Pfam" id="PF00171">
    <property type="entry name" value="Aldedh"/>
    <property type="match status" value="1"/>
</dbReference>
<dbReference type="FunFam" id="3.40.605.10:FF:000005">
    <property type="entry name" value="Succinate-semialdehyde dehydrogenase I"/>
    <property type="match status" value="1"/>
</dbReference>
<dbReference type="Gene3D" id="3.40.605.10">
    <property type="entry name" value="Aldehyde Dehydrogenase, Chain A, domain 1"/>
    <property type="match status" value="1"/>
</dbReference>
<dbReference type="InterPro" id="IPR029510">
    <property type="entry name" value="Ald_DH_CS_GLU"/>
</dbReference>
<dbReference type="RefSeq" id="WP_131907542.1">
    <property type="nucleotide sequence ID" value="NZ_BAAAFU010000007.1"/>
</dbReference>
<dbReference type="CDD" id="cd07103">
    <property type="entry name" value="ALDH_F5_SSADH_GabD"/>
    <property type="match status" value="1"/>
</dbReference>
<evidence type="ECO:0000313" key="6">
    <source>
        <dbReference type="EMBL" id="TCJ83055.1"/>
    </source>
</evidence>
<dbReference type="AlphaFoldDB" id="A0A4V2P7T3"/>
<feature type="domain" description="Aldehyde dehydrogenase" evidence="5">
    <location>
        <begin position="21"/>
        <end position="481"/>
    </location>
</feature>
<comment type="caution">
    <text evidence="6">The sequence shown here is derived from an EMBL/GenBank/DDBJ whole genome shotgun (WGS) entry which is preliminary data.</text>
</comment>
<dbReference type="Proteomes" id="UP000294887">
    <property type="component" value="Unassembled WGS sequence"/>
</dbReference>
<proteinExistence type="inferred from homology"/>
<organism evidence="6 7">
    <name type="scientific">Cocleimonas flava</name>
    <dbReference type="NCBI Taxonomy" id="634765"/>
    <lineage>
        <taxon>Bacteria</taxon>
        <taxon>Pseudomonadati</taxon>
        <taxon>Pseudomonadota</taxon>
        <taxon>Gammaproteobacteria</taxon>
        <taxon>Thiotrichales</taxon>
        <taxon>Thiotrichaceae</taxon>
        <taxon>Cocleimonas</taxon>
    </lineage>
</organism>
<feature type="active site" evidence="3">
    <location>
        <position position="257"/>
    </location>
</feature>
<dbReference type="InterPro" id="IPR016163">
    <property type="entry name" value="Ald_DH_C"/>
</dbReference>
<evidence type="ECO:0000256" key="4">
    <source>
        <dbReference type="RuleBase" id="RU003345"/>
    </source>
</evidence>
<dbReference type="FunFam" id="3.40.309.10:FF:000004">
    <property type="entry name" value="Succinate-semialdehyde dehydrogenase I"/>
    <property type="match status" value="1"/>
</dbReference>
<dbReference type="NCBIfam" id="TIGR01780">
    <property type="entry name" value="SSADH"/>
    <property type="match status" value="1"/>
</dbReference>
<dbReference type="InterPro" id="IPR016161">
    <property type="entry name" value="Ald_DH/histidinol_DH"/>
</dbReference>
<dbReference type="GO" id="GO:0005829">
    <property type="term" value="C:cytosol"/>
    <property type="evidence" value="ECO:0007669"/>
    <property type="project" value="TreeGrafter"/>
</dbReference>
<evidence type="ECO:0000259" key="5">
    <source>
        <dbReference type="Pfam" id="PF00171"/>
    </source>
</evidence>
<dbReference type="InterPro" id="IPR016160">
    <property type="entry name" value="Ald_DH_CS_CYS"/>
</dbReference>
<evidence type="ECO:0000256" key="3">
    <source>
        <dbReference type="PROSITE-ProRule" id="PRU10007"/>
    </source>
</evidence>
<name>A0A4V2P7T3_9GAMM</name>
<dbReference type="PANTHER" id="PTHR43353:SF5">
    <property type="entry name" value="SUCCINATE-SEMIALDEHYDE DEHYDROGENASE, MITOCHONDRIAL"/>
    <property type="match status" value="1"/>
</dbReference>
<dbReference type="PANTHER" id="PTHR43353">
    <property type="entry name" value="SUCCINATE-SEMIALDEHYDE DEHYDROGENASE, MITOCHONDRIAL"/>
    <property type="match status" value="1"/>
</dbReference>
<dbReference type="SUPFAM" id="SSF53720">
    <property type="entry name" value="ALDH-like"/>
    <property type="match status" value="1"/>
</dbReference>
<comment type="similarity">
    <text evidence="1 4">Belongs to the aldehyde dehydrogenase family.</text>
</comment>
<dbReference type="Gene3D" id="3.40.309.10">
    <property type="entry name" value="Aldehyde Dehydrogenase, Chain A, domain 2"/>
    <property type="match status" value="1"/>
</dbReference>
<dbReference type="GO" id="GO:0009450">
    <property type="term" value="P:gamma-aminobutyric acid catabolic process"/>
    <property type="evidence" value="ECO:0007669"/>
    <property type="project" value="InterPro"/>
</dbReference>
<dbReference type="InterPro" id="IPR015590">
    <property type="entry name" value="Aldehyde_DH_dom"/>
</dbReference>
<accession>A0A4V2P7T3</accession>
<dbReference type="OrthoDB" id="9768731at2"/>
<evidence type="ECO:0000256" key="2">
    <source>
        <dbReference type="ARBA" id="ARBA00023002"/>
    </source>
</evidence>
<sequence>MSIQLQDPSLLKTQAYINGQWVESDDNETIQITNPSTGEMIAEVASCGETETNRAIEFAEEAMQSWKQKPAKERANILRKWFELVMENQEDLAQILTVEQGKPIAEARGEIAYGANYIEWFAEEAKRVYGDTIPAPAGDKRIVCIKQPIGVVACITPWNFPNAMLARKIAPALAAGCSVVCKPANETPLSALALAVLAERAGIPAGVINILCGKTIEIGKALTQSPIIRKLTFTGSTAVGKLLIQQCASTVKKTTMELGGNAPFIVFDDADIDQAVQGAIVSKYRNAGQTCVCANRILVQEGVYDQFVAALAKAVETLSVGDGLKEGVSIGPLITKTAIDNVHSLVKDAVEKGANLVAGSDIETAPEDCFYQPAILTDVSEDMRVFREEIFGPVAPIFKFSTEDEAVAMANDTEFGLACYFYTQNLGRIWRVSEALEYGMVGVNEGIISNEMAPFGGVKESGNGREGSKYGLDDYLEIKYICMGGLA</sequence>
<dbReference type="InterPro" id="IPR016162">
    <property type="entry name" value="Ald_DH_N"/>
</dbReference>